<proteinExistence type="predicted"/>
<dbReference type="EMBL" id="CP003360">
    <property type="protein sequence ID" value="AFM22776.1"/>
    <property type="molecule type" value="Genomic_DNA"/>
</dbReference>
<dbReference type="Pfam" id="PF01075">
    <property type="entry name" value="Glyco_transf_9"/>
    <property type="match status" value="1"/>
</dbReference>
<dbReference type="Gene3D" id="3.40.50.2000">
    <property type="entry name" value="Glycogen Phosphorylase B"/>
    <property type="match status" value="2"/>
</dbReference>
<dbReference type="OrthoDB" id="9760688at2"/>
<dbReference type="AlphaFoldDB" id="I4BZN5"/>
<accession>I4BZN5</accession>
<dbReference type="eggNOG" id="COG0859">
    <property type="taxonomic scope" value="Bacteria"/>
</dbReference>
<dbReference type="KEGG" id="dti:Desti_0024"/>
<evidence type="ECO:0000256" key="1">
    <source>
        <dbReference type="ARBA" id="ARBA00022676"/>
    </source>
</evidence>
<dbReference type="InterPro" id="IPR002201">
    <property type="entry name" value="Glyco_trans_9"/>
</dbReference>
<evidence type="ECO:0000313" key="4">
    <source>
        <dbReference type="Proteomes" id="UP000006055"/>
    </source>
</evidence>
<evidence type="ECO:0000313" key="3">
    <source>
        <dbReference type="EMBL" id="AFM22776.1"/>
    </source>
</evidence>
<dbReference type="STRING" id="706587.Desti_0024"/>
<dbReference type="GO" id="GO:0008713">
    <property type="term" value="F:ADP-heptose-lipopolysaccharide heptosyltransferase activity"/>
    <property type="evidence" value="ECO:0007669"/>
    <property type="project" value="TreeGrafter"/>
</dbReference>
<gene>
    <name evidence="3" type="ordered locus">Desti_0024</name>
</gene>
<dbReference type="Proteomes" id="UP000006055">
    <property type="component" value="Chromosome"/>
</dbReference>
<sequence length="380" mass="42396">MIRPHELKPGTPIYVFSVGHLGDSLVALPAVHAIREAFPDSEIILVSDKVPGEQYLMSWEVFRLSGVFSRALHYTAMNRSLFSSLLELSGTAYKMRRLGSGPLFYLINDGAKSSMVGRHKFFFESLCGSQMLGVSNALNPYFEKGPDGRLLPQQPRYRRLFDMVQSNIERTLSFKSDSLIHPDASAQIFAKHLMQSGSDREFVAFGAWSKMPCKRWPLERFAEVGRFCITDRNMIPLVLGGANEGSVGEELIEEWNGEGINLCGTSLSESAEVLRRCRLYIGNDTGTMHLAATMGVPCIGIFSSRDAPGRWDPIGHDHVILRHWVPCEGCMLETCRHGDTPCLQGITVDKVVEGVISLFQHNSVSDRKLVARAYSCYRKS</sequence>
<name>I4BZN5_DESTA</name>
<evidence type="ECO:0000256" key="2">
    <source>
        <dbReference type="ARBA" id="ARBA00022679"/>
    </source>
</evidence>
<dbReference type="GO" id="GO:0009244">
    <property type="term" value="P:lipopolysaccharide core region biosynthetic process"/>
    <property type="evidence" value="ECO:0007669"/>
    <property type="project" value="TreeGrafter"/>
</dbReference>
<dbReference type="RefSeq" id="WP_014807935.1">
    <property type="nucleotide sequence ID" value="NC_018025.1"/>
</dbReference>
<dbReference type="SUPFAM" id="SSF53756">
    <property type="entry name" value="UDP-Glycosyltransferase/glycogen phosphorylase"/>
    <property type="match status" value="1"/>
</dbReference>
<reference evidence="4" key="1">
    <citation type="submission" date="2012-06" db="EMBL/GenBank/DDBJ databases">
        <title>Complete sequence of chromosome of Desulfomonile tiedjei DSM 6799.</title>
        <authorList>
            <person name="Lucas S."/>
            <person name="Copeland A."/>
            <person name="Lapidus A."/>
            <person name="Glavina del Rio T."/>
            <person name="Dalin E."/>
            <person name="Tice H."/>
            <person name="Bruce D."/>
            <person name="Goodwin L."/>
            <person name="Pitluck S."/>
            <person name="Peters L."/>
            <person name="Ovchinnikova G."/>
            <person name="Zeytun A."/>
            <person name="Lu M."/>
            <person name="Kyrpides N."/>
            <person name="Mavromatis K."/>
            <person name="Ivanova N."/>
            <person name="Brettin T."/>
            <person name="Detter J.C."/>
            <person name="Han C."/>
            <person name="Larimer F."/>
            <person name="Land M."/>
            <person name="Hauser L."/>
            <person name="Markowitz V."/>
            <person name="Cheng J.-F."/>
            <person name="Hugenholtz P."/>
            <person name="Woyke T."/>
            <person name="Wu D."/>
            <person name="Spring S."/>
            <person name="Schroeder M."/>
            <person name="Brambilla E."/>
            <person name="Klenk H.-P."/>
            <person name="Eisen J.A."/>
        </authorList>
    </citation>
    <scope>NUCLEOTIDE SEQUENCE [LARGE SCALE GENOMIC DNA]</scope>
    <source>
        <strain evidence="4">ATCC 49306 / DSM 6799 / DCB-1</strain>
    </source>
</reference>
<dbReference type="GO" id="GO:0005829">
    <property type="term" value="C:cytosol"/>
    <property type="evidence" value="ECO:0007669"/>
    <property type="project" value="TreeGrafter"/>
</dbReference>
<dbReference type="InterPro" id="IPR051199">
    <property type="entry name" value="LPS_LOS_Heptosyltrfase"/>
</dbReference>
<dbReference type="HOGENOM" id="CLU_038371_0_0_7"/>
<keyword evidence="4" id="KW-1185">Reference proteome</keyword>
<protein>
    <submittedName>
        <fullName evidence="3">ADP-heptose:LPS heptosyltransferase</fullName>
    </submittedName>
</protein>
<keyword evidence="1" id="KW-0328">Glycosyltransferase</keyword>
<dbReference type="PANTHER" id="PTHR30160">
    <property type="entry name" value="TETRAACYLDISACCHARIDE 4'-KINASE-RELATED"/>
    <property type="match status" value="1"/>
</dbReference>
<dbReference type="CDD" id="cd03789">
    <property type="entry name" value="GT9_LPS_heptosyltransferase"/>
    <property type="match status" value="1"/>
</dbReference>
<keyword evidence="2 3" id="KW-0808">Transferase</keyword>
<organism evidence="3 4">
    <name type="scientific">Desulfomonile tiedjei (strain ATCC 49306 / DSM 6799 / DCB-1)</name>
    <dbReference type="NCBI Taxonomy" id="706587"/>
    <lineage>
        <taxon>Bacteria</taxon>
        <taxon>Pseudomonadati</taxon>
        <taxon>Thermodesulfobacteriota</taxon>
        <taxon>Desulfomonilia</taxon>
        <taxon>Desulfomonilales</taxon>
        <taxon>Desulfomonilaceae</taxon>
        <taxon>Desulfomonile</taxon>
    </lineage>
</organism>